<sequence length="50" mass="5690">MGHAIDSESRATIVVRLSKSKTNTTIRPNTNHTLCASLRNYYLSQLLREK</sequence>
<keyword evidence="2" id="KW-1185">Reference proteome</keyword>
<comment type="caution">
    <text evidence="1">The sequence shown here is derived from an EMBL/GenBank/DDBJ whole genome shotgun (WGS) entry which is preliminary data.</text>
</comment>
<evidence type="ECO:0000313" key="1">
    <source>
        <dbReference type="EMBL" id="TWU04699.1"/>
    </source>
</evidence>
<dbReference type="AlphaFoldDB" id="A0A5C6AZT5"/>
<reference evidence="1 2" key="1">
    <citation type="submission" date="2019-02" db="EMBL/GenBank/DDBJ databases">
        <title>Deep-cultivation of Planctomycetes and their phenomic and genomic characterization uncovers novel biology.</title>
        <authorList>
            <person name="Wiegand S."/>
            <person name="Jogler M."/>
            <person name="Boedeker C."/>
            <person name="Pinto D."/>
            <person name="Vollmers J."/>
            <person name="Rivas-Marin E."/>
            <person name="Kohn T."/>
            <person name="Peeters S.H."/>
            <person name="Heuer A."/>
            <person name="Rast P."/>
            <person name="Oberbeckmann S."/>
            <person name="Bunk B."/>
            <person name="Jeske O."/>
            <person name="Meyerdierks A."/>
            <person name="Storesund J.E."/>
            <person name="Kallscheuer N."/>
            <person name="Luecker S."/>
            <person name="Lage O.M."/>
            <person name="Pohl T."/>
            <person name="Merkel B.J."/>
            <person name="Hornburger P."/>
            <person name="Mueller R.-W."/>
            <person name="Bruemmer F."/>
            <person name="Labrenz M."/>
            <person name="Spormann A.M."/>
            <person name="Op Den Camp H."/>
            <person name="Overmann J."/>
            <person name="Amann R."/>
            <person name="Jetten M.S.M."/>
            <person name="Mascher T."/>
            <person name="Medema M.H."/>
            <person name="Devos D.P."/>
            <person name="Kaster A.-K."/>
            <person name="Ovreas L."/>
            <person name="Rohde M."/>
            <person name="Galperin M.Y."/>
            <person name="Jogler C."/>
        </authorList>
    </citation>
    <scope>NUCLEOTIDE SEQUENCE [LARGE SCALE GENOMIC DNA]</scope>
    <source>
        <strain evidence="1 2">Pla52n</strain>
    </source>
</reference>
<protein>
    <submittedName>
        <fullName evidence="1">Uncharacterized protein</fullName>
    </submittedName>
</protein>
<gene>
    <name evidence="1" type="ORF">Pla52n_27410</name>
</gene>
<dbReference type="Proteomes" id="UP000320176">
    <property type="component" value="Unassembled WGS sequence"/>
</dbReference>
<accession>A0A5C6AZT5</accession>
<name>A0A5C6AZT5_9BACT</name>
<proteinExistence type="predicted"/>
<dbReference type="EMBL" id="SJPN01000003">
    <property type="protein sequence ID" value="TWU04699.1"/>
    <property type="molecule type" value="Genomic_DNA"/>
</dbReference>
<organism evidence="1 2">
    <name type="scientific">Stieleria varia</name>
    <dbReference type="NCBI Taxonomy" id="2528005"/>
    <lineage>
        <taxon>Bacteria</taxon>
        <taxon>Pseudomonadati</taxon>
        <taxon>Planctomycetota</taxon>
        <taxon>Planctomycetia</taxon>
        <taxon>Pirellulales</taxon>
        <taxon>Pirellulaceae</taxon>
        <taxon>Stieleria</taxon>
    </lineage>
</organism>
<evidence type="ECO:0000313" key="2">
    <source>
        <dbReference type="Proteomes" id="UP000320176"/>
    </source>
</evidence>